<dbReference type="GO" id="GO:0000213">
    <property type="term" value="F:tRNA-intron lyase activity"/>
    <property type="evidence" value="ECO:0007669"/>
    <property type="project" value="UniProtKB-UniRule"/>
</dbReference>
<keyword evidence="9" id="KW-0255">Endonuclease</keyword>
<comment type="function">
    <text evidence="4">Constitutes one of the two catalytic subunit of the tRNA-splicing endonuclease complex, a complex responsible for identification and cleavage of the splice sites in pre-tRNA. It cleaves pre-tRNA at the 5'- and 3'-splice sites to release the intron. The products are an intron and two tRNA half-molecules bearing 2',3'-cyclic phosphate and 5'-OH termini. There are no conserved sequences at the splice sites, but the intron is invariably located at the same site in the gene, placing the splice sites an invariant distance from the constant structural features of the tRNA body. It probably carries the active site for 3'-splice site cleavage.</text>
</comment>
<dbReference type="InterPro" id="IPR059049">
    <property type="entry name" value="TSEN34_N"/>
</dbReference>
<evidence type="ECO:0000256" key="4">
    <source>
        <dbReference type="ARBA" id="ARBA00059865"/>
    </source>
</evidence>
<dbReference type="InterPro" id="IPR006676">
    <property type="entry name" value="tRNA_splic"/>
</dbReference>
<evidence type="ECO:0000259" key="7">
    <source>
        <dbReference type="Pfam" id="PF01974"/>
    </source>
</evidence>
<dbReference type="SUPFAM" id="SSF53032">
    <property type="entry name" value="tRNA-intron endonuclease catalytic domain-like"/>
    <property type="match status" value="1"/>
</dbReference>
<dbReference type="EC" id="4.6.1.16" evidence="5"/>
<dbReference type="EMBL" id="CP115611">
    <property type="protein sequence ID" value="WBW72066.1"/>
    <property type="molecule type" value="Genomic_DNA"/>
</dbReference>
<dbReference type="Pfam" id="PF01974">
    <property type="entry name" value="tRNA_int_endo"/>
    <property type="match status" value="1"/>
</dbReference>
<dbReference type="RefSeq" id="XP_056036309.1">
    <property type="nucleotide sequence ID" value="XM_056183887.1"/>
</dbReference>
<dbReference type="GeneID" id="80878576"/>
<dbReference type="InterPro" id="IPR011856">
    <property type="entry name" value="tRNA_endonuc-like_dom_sf"/>
</dbReference>
<dbReference type="NCBIfam" id="TIGR00324">
    <property type="entry name" value="endA"/>
    <property type="match status" value="1"/>
</dbReference>
<dbReference type="FunFam" id="3.40.1350.10:FF:000008">
    <property type="entry name" value="tRNA-splicing endonuclease subunit Sen34"/>
    <property type="match status" value="1"/>
</dbReference>
<evidence type="ECO:0000313" key="9">
    <source>
        <dbReference type="EMBL" id="WBW72066.1"/>
    </source>
</evidence>
<keyword evidence="2 5" id="KW-0819">tRNA processing</keyword>
<comment type="similarity">
    <text evidence="1 5">Belongs to the tRNA-intron endonuclease family.</text>
</comment>
<dbReference type="Proteomes" id="UP001212411">
    <property type="component" value="Chromosome 1"/>
</dbReference>
<keyword evidence="9" id="KW-0540">Nuclease</keyword>
<dbReference type="AlphaFoldDB" id="A0AAE9WAW2"/>
<dbReference type="InterPro" id="IPR036167">
    <property type="entry name" value="tRNA_intron_Endo_cat-like_sf"/>
</dbReference>
<dbReference type="Gene3D" id="3.40.1350.10">
    <property type="match status" value="1"/>
</dbReference>
<dbReference type="Pfam" id="PF26577">
    <property type="entry name" value="TSEN34_N"/>
    <property type="match status" value="1"/>
</dbReference>
<evidence type="ECO:0000256" key="5">
    <source>
        <dbReference type="PIRNR" id="PIRNR017250"/>
    </source>
</evidence>
<sequence length="276" mass="31699">MNDTKYPISYIQGKYLLFDIEAIQYFREKYHILGILSGTLPQLPQQNIFLGLPLQLTKEEVYYLVKNGAAFVIDDEKVHKDYFSNLVDNDRKALAERRQKMAVEQMLTARTKENDKKIEIMKKINKEIPLDTLDYDGTQPVNLTMVPIDTSTKGLKRDHLETSSLSLPEIERRRYLIFESLVMNGFFLNPGLRFGCDFVAYPGDALRFHSHYLVNGYNWDDEIPLLLLIGGGRLGTGVKKAWLIGGEQETHNSTTSDENNLDATYRQFSIEWSGFG</sequence>
<gene>
    <name evidence="9" type="primary">sen34</name>
    <name evidence="9" type="ORF">SOMG_05113</name>
</gene>
<dbReference type="CDD" id="cd22363">
    <property type="entry name" value="tRNA-intron_lyase_C"/>
    <property type="match status" value="1"/>
</dbReference>
<feature type="active site" evidence="6">
    <location>
        <position position="201"/>
    </location>
</feature>
<dbReference type="PANTHER" id="PTHR13070">
    <property type="entry name" value="TRNA-SPLICING ENDONUCLEASE SUBUNIT SEN34-RELATED"/>
    <property type="match status" value="1"/>
</dbReference>
<proteinExistence type="inferred from homology"/>
<protein>
    <recommendedName>
        <fullName evidence="5">tRNA-splicing endonuclease subunit Sen34</fullName>
        <ecNumber evidence="5">4.6.1.16</ecNumber>
    </recommendedName>
</protein>
<dbReference type="InterPro" id="IPR006677">
    <property type="entry name" value="tRNA_intron_Endonuc_cat-like"/>
</dbReference>
<dbReference type="PIRSF" id="PIRSF017250">
    <property type="entry name" value="tRNA_splic_SEN34"/>
    <property type="match status" value="1"/>
</dbReference>
<keyword evidence="9" id="KW-0378">Hydrolase</keyword>
<evidence type="ECO:0000256" key="2">
    <source>
        <dbReference type="ARBA" id="ARBA00022694"/>
    </source>
</evidence>
<evidence type="ECO:0000256" key="6">
    <source>
        <dbReference type="PIRSR" id="PIRSR017250-50"/>
    </source>
</evidence>
<dbReference type="GO" id="GO:0003676">
    <property type="term" value="F:nucleic acid binding"/>
    <property type="evidence" value="ECO:0007669"/>
    <property type="project" value="InterPro"/>
</dbReference>
<reference evidence="9 10" key="1">
    <citation type="journal article" date="2023" name="G3 (Bethesda)">
        <title>A high-quality reference genome for the fission yeast Schizosaccharomyces osmophilus.</title>
        <authorList>
            <person name="Jia G.S."/>
            <person name="Zhang W.C."/>
            <person name="Liang Y."/>
            <person name="Liu X.H."/>
            <person name="Rhind N."/>
            <person name="Pidoux A."/>
            <person name="Brysch-Herzberg M."/>
            <person name="Du L.L."/>
        </authorList>
    </citation>
    <scope>NUCLEOTIDE SEQUENCE [LARGE SCALE GENOMIC DNA]</scope>
    <source>
        <strain evidence="9 10">CBS 15793</strain>
    </source>
</reference>
<evidence type="ECO:0000256" key="1">
    <source>
        <dbReference type="ARBA" id="ARBA00008078"/>
    </source>
</evidence>
<feature type="active site" evidence="6">
    <location>
        <position position="240"/>
    </location>
</feature>
<dbReference type="PANTHER" id="PTHR13070:SF0">
    <property type="entry name" value="TRNA-SPLICING ENDONUCLEASE SUBUNIT SEN34"/>
    <property type="match status" value="1"/>
</dbReference>
<evidence type="ECO:0000259" key="8">
    <source>
        <dbReference type="Pfam" id="PF26577"/>
    </source>
</evidence>
<evidence type="ECO:0000256" key="3">
    <source>
        <dbReference type="ARBA" id="ARBA00023239"/>
    </source>
</evidence>
<name>A0AAE9WAW2_9SCHI</name>
<dbReference type="KEGG" id="som:SOMG_05113"/>
<organism evidence="9 10">
    <name type="scientific">Schizosaccharomyces osmophilus</name>
    <dbReference type="NCBI Taxonomy" id="2545709"/>
    <lineage>
        <taxon>Eukaryota</taxon>
        <taxon>Fungi</taxon>
        <taxon>Dikarya</taxon>
        <taxon>Ascomycota</taxon>
        <taxon>Taphrinomycotina</taxon>
        <taxon>Schizosaccharomycetes</taxon>
        <taxon>Schizosaccharomycetales</taxon>
        <taxon>Schizosaccharomycetaceae</taxon>
        <taxon>Schizosaccharomyces</taxon>
    </lineage>
</organism>
<feature type="active site" evidence="6">
    <location>
        <position position="209"/>
    </location>
</feature>
<accession>A0AAE9WAW2</accession>
<keyword evidence="10" id="KW-1185">Reference proteome</keyword>
<keyword evidence="3 5" id="KW-0456">Lyase</keyword>
<feature type="domain" description="tRNA intron endonuclease catalytic" evidence="7">
    <location>
        <begin position="173"/>
        <end position="252"/>
    </location>
</feature>
<dbReference type="GO" id="GO:0000214">
    <property type="term" value="C:tRNA-intron endonuclease complex"/>
    <property type="evidence" value="ECO:0007669"/>
    <property type="project" value="UniProtKB-UniRule"/>
</dbReference>
<dbReference type="GO" id="GO:0000379">
    <property type="term" value="P:tRNA-type intron splice site recognition and cleavage"/>
    <property type="evidence" value="ECO:0007669"/>
    <property type="project" value="UniProtKB-UniRule"/>
</dbReference>
<evidence type="ECO:0000313" key="10">
    <source>
        <dbReference type="Proteomes" id="UP001212411"/>
    </source>
</evidence>
<feature type="domain" description="TSEN34 N-terminal" evidence="8">
    <location>
        <begin position="7"/>
        <end position="75"/>
    </location>
</feature>
<dbReference type="InterPro" id="IPR016690">
    <property type="entry name" value="TSEN34"/>
</dbReference>